<keyword evidence="4 12" id="KW-0256">Endoplasmic reticulum</keyword>
<dbReference type="PANTHER" id="PTHR43086">
    <property type="entry name" value="VERY-LONG-CHAIN 3-OXOOACYL-COA REDUCTASE"/>
    <property type="match status" value="1"/>
</dbReference>
<accession>A0A1Y2F3T5</accession>
<dbReference type="RefSeq" id="XP_040723413.1">
    <property type="nucleotide sequence ID" value="XM_040865894.1"/>
</dbReference>
<feature type="active site" description="Proton acceptor" evidence="12">
    <location>
        <position position="215"/>
    </location>
</feature>
<dbReference type="GeneID" id="63782493"/>
<dbReference type="OMA" id="LVAPGMM"/>
<reference evidence="14 15" key="1">
    <citation type="submission" date="2016-07" db="EMBL/GenBank/DDBJ databases">
        <title>Pervasive Adenine N6-methylation of Active Genes in Fungi.</title>
        <authorList>
            <consortium name="DOE Joint Genome Institute"/>
            <person name="Mondo S.J."/>
            <person name="Dannebaum R.O."/>
            <person name="Kuo R.C."/>
            <person name="Labutti K."/>
            <person name="Haridas S."/>
            <person name="Kuo A."/>
            <person name="Salamov A."/>
            <person name="Ahrendt S.R."/>
            <person name="Lipzen A."/>
            <person name="Sullivan W."/>
            <person name="Andreopoulos W.B."/>
            <person name="Clum A."/>
            <person name="Lindquist E."/>
            <person name="Daum C."/>
            <person name="Ramamoorthy G.K."/>
            <person name="Gryganskyi A."/>
            <person name="Culley D."/>
            <person name="Magnuson J.K."/>
            <person name="James T.Y."/>
            <person name="O'Malley M.A."/>
            <person name="Stajich J.E."/>
            <person name="Spatafora J.W."/>
            <person name="Visel A."/>
            <person name="Grigoriev I.V."/>
        </authorList>
    </citation>
    <scope>NUCLEOTIDE SEQUENCE [LARGE SCALE GENOMIC DNA]</scope>
    <source>
        <strain evidence="14 15">12-1054</strain>
    </source>
</reference>
<dbReference type="InterPro" id="IPR002347">
    <property type="entry name" value="SDR_fam"/>
</dbReference>
<feature type="binding site" evidence="12">
    <location>
        <position position="202"/>
    </location>
    <ligand>
        <name>substrate</name>
    </ligand>
</feature>
<dbReference type="EC" id="1.1.1.330" evidence="12"/>
<dbReference type="HAMAP" id="MF_03107">
    <property type="entry name" value="3_ketoreductase"/>
    <property type="match status" value="1"/>
</dbReference>
<keyword evidence="11 12" id="KW-0275">Fatty acid biosynthesis</keyword>
<evidence type="ECO:0000256" key="9">
    <source>
        <dbReference type="ARBA" id="ARBA00023098"/>
    </source>
</evidence>
<dbReference type="EMBL" id="MCFI01000017">
    <property type="protein sequence ID" value="ORY78532.1"/>
    <property type="molecule type" value="Genomic_DNA"/>
</dbReference>
<dbReference type="GO" id="GO:0030497">
    <property type="term" value="P:fatty acid elongation"/>
    <property type="evidence" value="ECO:0007669"/>
    <property type="project" value="UniProtKB-UniRule"/>
</dbReference>
<keyword evidence="15" id="KW-1185">Reference proteome</keyword>
<comment type="function">
    <text evidence="12">Component of the microsomal membrane bound fatty acid elongation system, which produces the 26-carbon very long-chain fatty acids (VLCFA) from palmitate. Catalyzes the reduction of the 3-ketoacyl-CoA intermediate that is formed in each cycle of fatty acid elongation. VLCFAs serve as precursors for ceramide and sphingolipids.</text>
</comment>
<keyword evidence="3 12" id="KW-0812">Transmembrane</keyword>
<dbReference type="PRINTS" id="PR00081">
    <property type="entry name" value="GDHRDH"/>
</dbReference>
<dbReference type="AlphaFoldDB" id="A0A1Y2F3T5"/>
<keyword evidence="7 12" id="KW-1133">Transmembrane helix</keyword>
<dbReference type="InterPro" id="IPR020904">
    <property type="entry name" value="Sc_DH/Rdtase_CS"/>
</dbReference>
<dbReference type="PANTHER" id="PTHR43086:SF2">
    <property type="entry name" value="HYDROXYSTEROID DEHYDROGENASE-LIKE PROTEIN 1"/>
    <property type="match status" value="1"/>
</dbReference>
<dbReference type="GO" id="GO:0045703">
    <property type="term" value="F:ketoreductase activity"/>
    <property type="evidence" value="ECO:0007669"/>
    <property type="project" value="UniProtKB-UniRule"/>
</dbReference>
<dbReference type="CDD" id="cd05356">
    <property type="entry name" value="17beta-HSD1_like_SDR_c"/>
    <property type="match status" value="1"/>
</dbReference>
<evidence type="ECO:0000256" key="4">
    <source>
        <dbReference type="ARBA" id="ARBA00022824"/>
    </source>
</evidence>
<evidence type="ECO:0000256" key="6">
    <source>
        <dbReference type="ARBA" id="ARBA00022857"/>
    </source>
</evidence>
<evidence type="ECO:0000256" key="11">
    <source>
        <dbReference type="ARBA" id="ARBA00023160"/>
    </source>
</evidence>
<dbReference type="GO" id="GO:0141040">
    <property type="term" value="F:very-long-chain 3-oxoacyl-CoA reductase activity"/>
    <property type="evidence" value="ECO:0007669"/>
    <property type="project" value="UniProtKB-EC"/>
</dbReference>
<evidence type="ECO:0000313" key="14">
    <source>
        <dbReference type="EMBL" id="ORY78532.1"/>
    </source>
</evidence>
<keyword evidence="2 12" id="KW-0444">Lipid biosynthesis</keyword>
<evidence type="ECO:0000256" key="8">
    <source>
        <dbReference type="ARBA" id="ARBA00023002"/>
    </source>
</evidence>
<dbReference type="InterPro" id="IPR027533">
    <property type="entry name" value="3_ketoreductase_fungal"/>
</dbReference>
<keyword evidence="6 12" id="KW-0521">NADP</keyword>
<keyword evidence="5 12" id="KW-0276">Fatty acid metabolism</keyword>
<comment type="subcellular location">
    <subcellularLocation>
        <location evidence="12">Endoplasmic reticulum membrane</location>
        <topology evidence="12">Single-pass membrane protein</topology>
    </subcellularLocation>
</comment>
<comment type="pathway">
    <text evidence="1">Lipid metabolism; fatty acid biosynthesis.</text>
</comment>
<dbReference type="Pfam" id="PF00106">
    <property type="entry name" value="adh_short"/>
    <property type="match status" value="1"/>
</dbReference>
<protein>
    <recommendedName>
        <fullName evidence="12">Very-long-chain 3-oxoacyl-CoA reductase</fullName>
        <ecNumber evidence="12">1.1.1.330</ecNumber>
    </recommendedName>
    <alternativeName>
        <fullName evidence="12">3-ketoacyl-CoA reductase</fullName>
        <shortName evidence="12">3-ketoreductase</shortName>
        <shortName evidence="12">KAR</shortName>
    </alternativeName>
    <alternativeName>
        <fullName evidence="12">Microsomal beta-keto-reductase</fullName>
    </alternativeName>
</protein>
<comment type="similarity">
    <text evidence="12">Belongs to the short-chain dehydrogenases/reductases (SDR) family.</text>
</comment>
<organism evidence="14 15">
    <name type="scientific">Protomyces lactucae-debilis</name>
    <dbReference type="NCBI Taxonomy" id="2754530"/>
    <lineage>
        <taxon>Eukaryota</taxon>
        <taxon>Fungi</taxon>
        <taxon>Dikarya</taxon>
        <taxon>Ascomycota</taxon>
        <taxon>Taphrinomycotina</taxon>
        <taxon>Taphrinomycetes</taxon>
        <taxon>Taphrinales</taxon>
        <taxon>Protomycetaceae</taxon>
        <taxon>Protomyces</taxon>
    </lineage>
</organism>
<evidence type="ECO:0000256" key="3">
    <source>
        <dbReference type="ARBA" id="ARBA00022692"/>
    </source>
</evidence>
<sequence length="331" mass="35908">MSQQIDYRATALHWVELARSSNAILALGLLTLFVLSYSASTFVADLVFPGTPLSKFGASKTDKKVWAVVTGASDGIGAEYATQLAQAGFNIVLVSRTQSKLDTLAGELESKYHISTKTLSMDASKATDKDFSKLAQLVQDLEVGVLINNVGQSHEIPVPFHQTEQAEMQAIIDINVTCTLRTTQTLLPKLMQRRSLILTMGSFGGFLPTPLLATYSGSKAFLQTWSTALASELADSKVTVKLVNSYLVTSKMSKVRKPTMTIPTPKVFVKAVLGGIKSGPVITPFWAHGLMAYALTWIGRESSVVVSGNKAMHLSIRKRALKKREKAQKGQ</sequence>
<dbReference type="GO" id="GO:0005789">
    <property type="term" value="C:endoplasmic reticulum membrane"/>
    <property type="evidence" value="ECO:0007669"/>
    <property type="project" value="UniProtKB-SubCell"/>
</dbReference>
<evidence type="ECO:0000256" key="13">
    <source>
        <dbReference type="SAM" id="Phobius"/>
    </source>
</evidence>
<evidence type="ECO:0000256" key="5">
    <source>
        <dbReference type="ARBA" id="ARBA00022832"/>
    </source>
</evidence>
<dbReference type="STRING" id="56484.A0A1Y2F3T5"/>
<dbReference type="Gene3D" id="3.40.50.720">
    <property type="entry name" value="NAD(P)-binding Rossmann-like Domain"/>
    <property type="match status" value="1"/>
</dbReference>
<keyword evidence="10 12" id="KW-0472">Membrane</keyword>
<dbReference type="UniPathway" id="UPA00094"/>
<dbReference type="Proteomes" id="UP000193685">
    <property type="component" value="Unassembled WGS sequence"/>
</dbReference>
<proteinExistence type="inferred from homology"/>
<dbReference type="SUPFAM" id="SSF51735">
    <property type="entry name" value="NAD(P)-binding Rossmann-fold domains"/>
    <property type="match status" value="1"/>
</dbReference>
<dbReference type="InterPro" id="IPR036291">
    <property type="entry name" value="NAD(P)-bd_dom_sf"/>
</dbReference>
<feature type="transmembrane region" description="Helical" evidence="13">
    <location>
        <begin position="23"/>
        <end position="48"/>
    </location>
</feature>
<name>A0A1Y2F3T5_PROLT</name>
<evidence type="ECO:0000256" key="1">
    <source>
        <dbReference type="ARBA" id="ARBA00005194"/>
    </source>
</evidence>
<evidence type="ECO:0000256" key="12">
    <source>
        <dbReference type="HAMAP-Rule" id="MF_03107"/>
    </source>
</evidence>
<keyword evidence="8 12" id="KW-0560">Oxidoreductase</keyword>
<dbReference type="OrthoDB" id="5545019at2759"/>
<dbReference type="PIRSF" id="PIRSF000126">
    <property type="entry name" value="11-beta-HSD1"/>
    <property type="match status" value="1"/>
</dbReference>
<dbReference type="PROSITE" id="PS00061">
    <property type="entry name" value="ADH_SHORT"/>
    <property type="match status" value="1"/>
</dbReference>
<evidence type="ECO:0000256" key="7">
    <source>
        <dbReference type="ARBA" id="ARBA00022989"/>
    </source>
</evidence>
<evidence type="ECO:0000256" key="10">
    <source>
        <dbReference type="ARBA" id="ARBA00023136"/>
    </source>
</evidence>
<comment type="catalytic activity">
    <reaction evidence="12">
        <text>a very-long-chain (3R)-3-hydroxyacyl-CoA + NADP(+) = a very-long-chain 3-oxoacyl-CoA + NADPH + H(+)</text>
        <dbReference type="Rhea" id="RHEA:48680"/>
        <dbReference type="ChEBI" id="CHEBI:15378"/>
        <dbReference type="ChEBI" id="CHEBI:57783"/>
        <dbReference type="ChEBI" id="CHEBI:58349"/>
        <dbReference type="ChEBI" id="CHEBI:85440"/>
        <dbReference type="ChEBI" id="CHEBI:90725"/>
        <dbReference type="EC" id="1.1.1.330"/>
    </reaction>
</comment>
<evidence type="ECO:0000256" key="2">
    <source>
        <dbReference type="ARBA" id="ARBA00022516"/>
    </source>
</evidence>
<comment type="caution">
    <text evidence="14">The sequence shown here is derived from an EMBL/GenBank/DDBJ whole genome shotgun (WGS) entry which is preliminary data.</text>
</comment>
<gene>
    <name evidence="14" type="ORF">BCR37DRAFT_106974</name>
</gene>
<evidence type="ECO:0000313" key="15">
    <source>
        <dbReference type="Proteomes" id="UP000193685"/>
    </source>
</evidence>
<keyword evidence="9 12" id="KW-0443">Lipid metabolism</keyword>